<dbReference type="EMBL" id="AP019376">
    <property type="protein sequence ID" value="BBH87380.1"/>
    <property type="molecule type" value="Genomic_DNA"/>
</dbReference>
<dbReference type="SUPFAM" id="SSF48452">
    <property type="entry name" value="TPR-like"/>
    <property type="match status" value="1"/>
</dbReference>
<dbReference type="AlphaFoldDB" id="A0A455SIJ1"/>
<accession>A0A455SIJ1</accession>
<evidence type="ECO:0000256" key="2">
    <source>
        <dbReference type="ARBA" id="ARBA00022803"/>
    </source>
</evidence>
<dbReference type="Pfam" id="PF13424">
    <property type="entry name" value="TPR_12"/>
    <property type="match status" value="1"/>
</dbReference>
<organism evidence="4">
    <name type="scientific">Thermosporothrix sp. COM3</name>
    <dbReference type="NCBI Taxonomy" id="2490863"/>
    <lineage>
        <taxon>Bacteria</taxon>
        <taxon>Bacillati</taxon>
        <taxon>Chloroflexota</taxon>
        <taxon>Ktedonobacteria</taxon>
        <taxon>Ktedonobacterales</taxon>
        <taxon>Thermosporotrichaceae</taxon>
        <taxon>Thermosporothrix</taxon>
    </lineage>
</organism>
<dbReference type="Pfam" id="PF07719">
    <property type="entry name" value="TPR_2"/>
    <property type="match status" value="1"/>
</dbReference>
<dbReference type="Gene3D" id="1.25.40.10">
    <property type="entry name" value="Tetratricopeptide repeat domain"/>
    <property type="match status" value="1"/>
</dbReference>
<dbReference type="InterPro" id="IPR019734">
    <property type="entry name" value="TPR_rpt"/>
</dbReference>
<evidence type="ECO:0000313" key="4">
    <source>
        <dbReference type="EMBL" id="BBH87380.1"/>
    </source>
</evidence>
<gene>
    <name evidence="4" type="ORF">KTC_21310</name>
</gene>
<keyword evidence="2 3" id="KW-0802">TPR repeat</keyword>
<feature type="repeat" description="TPR" evidence="3">
    <location>
        <begin position="123"/>
        <end position="156"/>
    </location>
</feature>
<dbReference type="InterPro" id="IPR011990">
    <property type="entry name" value="TPR-like_helical_dom_sf"/>
</dbReference>
<protein>
    <submittedName>
        <fullName evidence="4">Uncharacterized protein</fullName>
    </submittedName>
</protein>
<dbReference type="PROSITE" id="PS50005">
    <property type="entry name" value="TPR"/>
    <property type="match status" value="1"/>
</dbReference>
<evidence type="ECO:0000256" key="1">
    <source>
        <dbReference type="ARBA" id="ARBA00022737"/>
    </source>
</evidence>
<name>A0A455SIJ1_9CHLR</name>
<reference evidence="4" key="1">
    <citation type="submission" date="2018-12" db="EMBL/GenBank/DDBJ databases">
        <title>Novel natural products biosynthetic potential of the class Ktedonobacteria.</title>
        <authorList>
            <person name="Zheng Y."/>
            <person name="Saitou A."/>
            <person name="Wang C.M."/>
            <person name="Toyoda A."/>
            <person name="Minakuchi Y."/>
            <person name="Sekiguchi Y."/>
            <person name="Ueda K."/>
            <person name="Takano H."/>
            <person name="Sakai Y."/>
            <person name="Yokota A."/>
            <person name="Yabe S."/>
        </authorList>
    </citation>
    <scope>NUCLEOTIDE SEQUENCE</scope>
    <source>
        <strain evidence="4">COM3</strain>
    </source>
</reference>
<evidence type="ECO:0000256" key="3">
    <source>
        <dbReference type="PROSITE-ProRule" id="PRU00339"/>
    </source>
</evidence>
<dbReference type="InterPro" id="IPR013105">
    <property type="entry name" value="TPR_2"/>
</dbReference>
<sequence>MDTTQPFFQRYQPPDLQEVLTRVQQDSKQLEQARLTQDEAQQLQLLTWLGGDILLLGKEADAIALIEQALTMAREQSEKASEIENLLNLATAQQYLGKRELAQRLFQEAFEKGRTYGVREFEDFVLHHRGRCYVEQGKLDEAQACFEQALKLREAKEDQRFLTSTRNALAAVNEMRNTSR</sequence>
<dbReference type="SMART" id="SM00028">
    <property type="entry name" value="TPR"/>
    <property type="match status" value="2"/>
</dbReference>
<keyword evidence="1" id="KW-0677">Repeat</keyword>
<proteinExistence type="predicted"/>